<reference evidence="3" key="2">
    <citation type="journal article" date="2018" name="Plant J.">
        <title>The Sorghum bicolor reference genome: improved assembly, gene annotations, a transcriptome atlas, and signatures of genome organization.</title>
        <authorList>
            <person name="McCormick R.F."/>
            <person name="Truong S.K."/>
            <person name="Sreedasyam A."/>
            <person name="Jenkins J."/>
            <person name="Shu S."/>
            <person name="Sims D."/>
            <person name="Kennedy M."/>
            <person name="Amirebrahimi M."/>
            <person name="Weers B.D."/>
            <person name="McKinley B."/>
            <person name="Mattison A."/>
            <person name="Morishige D.T."/>
            <person name="Grimwood J."/>
            <person name="Schmutz J."/>
            <person name="Mullet J.E."/>
        </authorList>
    </citation>
    <scope>NUCLEOTIDE SEQUENCE [LARGE SCALE GENOMIC DNA]</scope>
    <source>
        <strain evidence="3">cv. BTx623</strain>
    </source>
</reference>
<sequence>MNKKEFWYEITGENYEGWQPRTSHICNLTLLFLHQWIGITLFPRDDIRIVREIDTRILFAMVHKIPISLVVGMAKHWIWASSQPRRWAIEFTSVITKFCARLNLLNNFDRYIITPRVVLHKRFYIQGQYLKGGANNSVFLKVYNTHETILLPCEELKIYSGNPLLPMCKRYMRHAGSTTRAGARAAGDDDDSDYEGSFSGMETSHSGRRSGAHSGRMSCSSLQDSQPHTQRIDMDMLTQQIGVLCIGHEAMQNTATQTQQALLDLQVQQNIG</sequence>
<keyword evidence="3" id="KW-1185">Reference proteome</keyword>
<evidence type="ECO:0000256" key="1">
    <source>
        <dbReference type="SAM" id="MobiDB-lite"/>
    </source>
</evidence>
<evidence type="ECO:0000313" key="3">
    <source>
        <dbReference type="Proteomes" id="UP000000768"/>
    </source>
</evidence>
<dbReference type="AlphaFoldDB" id="A0A1Z5RM59"/>
<gene>
    <name evidence="2" type="ORF">SORBI_3004G131350</name>
</gene>
<dbReference type="InParanoid" id="A0A1Z5RM59"/>
<reference evidence="2 3" key="1">
    <citation type="journal article" date="2009" name="Nature">
        <title>The Sorghum bicolor genome and the diversification of grasses.</title>
        <authorList>
            <person name="Paterson A.H."/>
            <person name="Bowers J.E."/>
            <person name="Bruggmann R."/>
            <person name="Dubchak I."/>
            <person name="Grimwood J."/>
            <person name="Gundlach H."/>
            <person name="Haberer G."/>
            <person name="Hellsten U."/>
            <person name="Mitros T."/>
            <person name="Poliakov A."/>
            <person name="Schmutz J."/>
            <person name="Spannagl M."/>
            <person name="Tang H."/>
            <person name="Wang X."/>
            <person name="Wicker T."/>
            <person name="Bharti A.K."/>
            <person name="Chapman J."/>
            <person name="Feltus F.A."/>
            <person name="Gowik U."/>
            <person name="Grigoriev I.V."/>
            <person name="Lyons E."/>
            <person name="Maher C.A."/>
            <person name="Martis M."/>
            <person name="Narechania A."/>
            <person name="Otillar R.P."/>
            <person name="Penning B.W."/>
            <person name="Salamov A.A."/>
            <person name="Wang Y."/>
            <person name="Zhang L."/>
            <person name="Carpita N.C."/>
            <person name="Freeling M."/>
            <person name="Gingle A.R."/>
            <person name="Hash C.T."/>
            <person name="Keller B."/>
            <person name="Klein P."/>
            <person name="Kresovich S."/>
            <person name="McCann M.C."/>
            <person name="Ming R."/>
            <person name="Peterson D.G."/>
            <person name="Mehboob-ur-Rahman"/>
            <person name="Ware D."/>
            <person name="Westhoff P."/>
            <person name="Mayer K.F."/>
            <person name="Messing J."/>
            <person name="Rokhsar D.S."/>
        </authorList>
    </citation>
    <scope>NUCLEOTIDE SEQUENCE [LARGE SCALE GENOMIC DNA]</scope>
    <source>
        <strain evidence="3">cv. BTx623</strain>
    </source>
</reference>
<dbReference type="Proteomes" id="UP000000768">
    <property type="component" value="Chromosome 4"/>
</dbReference>
<feature type="region of interest" description="Disordered" evidence="1">
    <location>
        <begin position="179"/>
        <end position="227"/>
    </location>
</feature>
<accession>A0A1Z5RM59</accession>
<dbReference type="Gramene" id="OQU84842">
    <property type="protein sequence ID" value="OQU84842"/>
    <property type="gene ID" value="SORBI_3004G131350"/>
</dbReference>
<dbReference type="EMBL" id="CM000763">
    <property type="protein sequence ID" value="OQU84842.1"/>
    <property type="molecule type" value="Genomic_DNA"/>
</dbReference>
<proteinExistence type="predicted"/>
<protein>
    <submittedName>
        <fullName evidence="2">Uncharacterized protein</fullName>
    </submittedName>
</protein>
<evidence type="ECO:0000313" key="2">
    <source>
        <dbReference type="EMBL" id="OQU84842.1"/>
    </source>
</evidence>
<name>A0A1Z5RM59_SORBI</name>
<organism evidence="2 3">
    <name type="scientific">Sorghum bicolor</name>
    <name type="common">Sorghum</name>
    <name type="synonym">Sorghum vulgare</name>
    <dbReference type="NCBI Taxonomy" id="4558"/>
    <lineage>
        <taxon>Eukaryota</taxon>
        <taxon>Viridiplantae</taxon>
        <taxon>Streptophyta</taxon>
        <taxon>Embryophyta</taxon>
        <taxon>Tracheophyta</taxon>
        <taxon>Spermatophyta</taxon>
        <taxon>Magnoliopsida</taxon>
        <taxon>Liliopsida</taxon>
        <taxon>Poales</taxon>
        <taxon>Poaceae</taxon>
        <taxon>PACMAD clade</taxon>
        <taxon>Panicoideae</taxon>
        <taxon>Andropogonodae</taxon>
        <taxon>Andropogoneae</taxon>
        <taxon>Sorghinae</taxon>
        <taxon>Sorghum</taxon>
    </lineage>
</organism>